<sequence>MTARFGGMQGFAQSPVFCQHHGQRPWQSTSNVPRIRLLEGVTETHHRHRPLLLMNAKTAVVAAAVAVTAIAALTPALVAAQTEAADSRAELYRRNLLAGKDVPCRTNASCAALGVAALEAGRIKEAQTLVEMEAALAEATAMQAGEENSPKATSSARARVAMALVHQGDVQLKLGALPNARAYYRTAVSRGNDYPNDALLGRAVAAARQRLESIAGKAVVNGVPPNGARFSSYMFFGAWNSVEVKPVKGRRGVYRIDGDFVYPTVSADGQPSANMGSLSAYVRFYDGVARVPMTDGVGDAPLDATARITNLAPYDKPADKPSDKHTDKPADKCLIEFKLSAPETLDIRTHGSPTECGFGFNVSADGRYYLMTGS</sequence>
<reference evidence="2 3" key="1">
    <citation type="submission" date="2019-11" db="EMBL/GenBank/DDBJ databases">
        <title>Metabolism of dissolved organic matter in forest soils.</title>
        <authorList>
            <person name="Cyle K.T."/>
            <person name="Wilhelm R.C."/>
            <person name="Martinez C.E."/>
        </authorList>
    </citation>
    <scope>NUCLEOTIDE SEQUENCE [LARGE SCALE GENOMIC DNA]</scope>
    <source>
        <strain evidence="2 3">5N</strain>
    </source>
</reference>
<dbReference type="EMBL" id="WOEZ01000187">
    <property type="protein sequence ID" value="NPT59215.1"/>
    <property type="molecule type" value="Genomic_DNA"/>
</dbReference>
<gene>
    <name evidence="1" type="ORF">GNZ13_15115</name>
    <name evidence="2" type="ORF">GNZ13_32845</name>
</gene>
<evidence type="ECO:0000313" key="2">
    <source>
        <dbReference type="EMBL" id="NPT59215.1"/>
    </source>
</evidence>
<dbReference type="EMBL" id="WOEZ01000074">
    <property type="protein sequence ID" value="NPT55889.1"/>
    <property type="molecule type" value="Genomic_DNA"/>
</dbReference>
<dbReference type="RefSeq" id="WP_216674850.1">
    <property type="nucleotide sequence ID" value="NZ_WOEZ01000074.1"/>
</dbReference>
<evidence type="ECO:0000313" key="3">
    <source>
        <dbReference type="Proteomes" id="UP000655523"/>
    </source>
</evidence>
<proteinExistence type="predicted"/>
<comment type="caution">
    <text evidence="2">The sequence shown here is derived from an EMBL/GenBank/DDBJ whole genome shotgun (WGS) entry which is preliminary data.</text>
</comment>
<protein>
    <submittedName>
        <fullName evidence="2">Uncharacterized protein</fullName>
    </submittedName>
</protein>
<name>A0A972SMS7_9BURK</name>
<keyword evidence="3" id="KW-1185">Reference proteome</keyword>
<dbReference type="AlphaFoldDB" id="A0A972SMS7"/>
<accession>A0A972SMS7</accession>
<evidence type="ECO:0000313" key="1">
    <source>
        <dbReference type="EMBL" id="NPT55889.1"/>
    </source>
</evidence>
<dbReference type="Proteomes" id="UP000655523">
    <property type="component" value="Unassembled WGS sequence"/>
</dbReference>
<organism evidence="2 3">
    <name type="scientific">Paraburkholderia elongata</name>
    <dbReference type="NCBI Taxonomy" id="2675747"/>
    <lineage>
        <taxon>Bacteria</taxon>
        <taxon>Pseudomonadati</taxon>
        <taxon>Pseudomonadota</taxon>
        <taxon>Betaproteobacteria</taxon>
        <taxon>Burkholderiales</taxon>
        <taxon>Burkholderiaceae</taxon>
        <taxon>Paraburkholderia</taxon>
    </lineage>
</organism>